<dbReference type="eggNOG" id="ENOG502R5G5">
    <property type="taxonomic scope" value="Eukaryota"/>
</dbReference>
<dbReference type="EnsemblPlants" id="OPUNC08G02060.1">
    <property type="protein sequence ID" value="OPUNC08G02060.1"/>
    <property type="gene ID" value="OPUNC08G02060"/>
</dbReference>
<dbReference type="HOGENOM" id="CLU_127313_0_0_1"/>
<evidence type="ECO:0000313" key="1">
    <source>
        <dbReference type="EnsemblPlants" id="OPUNC08G02060.1"/>
    </source>
</evidence>
<keyword evidence="2" id="KW-1185">Reference proteome</keyword>
<evidence type="ECO:0000313" key="2">
    <source>
        <dbReference type="Proteomes" id="UP000026962"/>
    </source>
</evidence>
<evidence type="ECO:0008006" key="3">
    <source>
        <dbReference type="Google" id="ProtNLM"/>
    </source>
</evidence>
<accession>A0A0E0LQZ9</accession>
<dbReference type="AlphaFoldDB" id="A0A0E0LQZ9"/>
<dbReference type="Gramene" id="OPUNC08G02060.1">
    <property type="protein sequence ID" value="OPUNC08G02060.1"/>
    <property type="gene ID" value="OPUNC08G02060"/>
</dbReference>
<protein>
    <recommendedName>
        <fullName evidence="3">MADS-box domain-containing protein</fullName>
    </recommendedName>
</protein>
<sequence>MAAASGEKKLQIQTQPSSSSGAVAVAGGAAQQQTSAWQNLVRMHRKLHVELLREAADMAAACGGDVHAIVFCPGGSSAEFHTFHGAPIAAARAQAMAKRKREAQVAAALRGMVAKDVSGMAVEEVEAHRQQLLALRAAVVRKLQEKAAANVAAGDDAGRSNKIRKIE</sequence>
<reference evidence="1" key="2">
    <citation type="submission" date="2018-05" db="EMBL/GenBank/DDBJ databases">
        <title>OpunRS2 (Oryza punctata Reference Sequence Version 2).</title>
        <authorList>
            <person name="Zhang J."/>
            <person name="Kudrna D."/>
            <person name="Lee S."/>
            <person name="Talag J."/>
            <person name="Welchert J."/>
            <person name="Wing R.A."/>
        </authorList>
    </citation>
    <scope>NUCLEOTIDE SEQUENCE [LARGE SCALE GENOMIC DNA]</scope>
</reference>
<organism evidence="1">
    <name type="scientific">Oryza punctata</name>
    <name type="common">Red rice</name>
    <dbReference type="NCBI Taxonomy" id="4537"/>
    <lineage>
        <taxon>Eukaryota</taxon>
        <taxon>Viridiplantae</taxon>
        <taxon>Streptophyta</taxon>
        <taxon>Embryophyta</taxon>
        <taxon>Tracheophyta</taxon>
        <taxon>Spermatophyta</taxon>
        <taxon>Magnoliopsida</taxon>
        <taxon>Liliopsida</taxon>
        <taxon>Poales</taxon>
        <taxon>Poaceae</taxon>
        <taxon>BOP clade</taxon>
        <taxon>Oryzoideae</taxon>
        <taxon>Oryzeae</taxon>
        <taxon>Oryzinae</taxon>
        <taxon>Oryza</taxon>
    </lineage>
</organism>
<proteinExistence type="predicted"/>
<dbReference type="Proteomes" id="UP000026962">
    <property type="component" value="Chromosome 8"/>
</dbReference>
<dbReference type="OMA" id="YHTFRGA"/>
<reference evidence="1" key="1">
    <citation type="submission" date="2015-04" db="UniProtKB">
        <authorList>
            <consortium name="EnsemblPlants"/>
        </authorList>
    </citation>
    <scope>IDENTIFICATION</scope>
</reference>
<name>A0A0E0LQZ9_ORYPU</name>